<dbReference type="Pfam" id="PF12833">
    <property type="entry name" value="HTH_18"/>
    <property type="match status" value="1"/>
</dbReference>
<keyword evidence="3" id="KW-0804">Transcription</keyword>
<dbReference type="Gene3D" id="1.10.10.60">
    <property type="entry name" value="Homeodomain-like"/>
    <property type="match status" value="1"/>
</dbReference>
<feature type="domain" description="HTH araC/xylS-type" evidence="4">
    <location>
        <begin position="138"/>
        <end position="233"/>
    </location>
</feature>
<evidence type="ECO:0000256" key="3">
    <source>
        <dbReference type="ARBA" id="ARBA00023163"/>
    </source>
</evidence>
<dbReference type="GO" id="GO:0043565">
    <property type="term" value="F:sequence-specific DNA binding"/>
    <property type="evidence" value="ECO:0007669"/>
    <property type="project" value="InterPro"/>
</dbReference>
<dbReference type="InterPro" id="IPR050204">
    <property type="entry name" value="AraC_XylS_family_regulators"/>
</dbReference>
<keyword evidence="2" id="KW-0238">DNA-binding</keyword>
<organism evidence="5 6">
    <name type="scientific">Bowmanella dokdonensis</name>
    <dbReference type="NCBI Taxonomy" id="751969"/>
    <lineage>
        <taxon>Bacteria</taxon>
        <taxon>Pseudomonadati</taxon>
        <taxon>Pseudomonadota</taxon>
        <taxon>Gammaproteobacteria</taxon>
        <taxon>Alteromonadales</taxon>
        <taxon>Alteromonadaceae</taxon>
        <taxon>Bowmanella</taxon>
    </lineage>
</organism>
<reference evidence="5" key="1">
    <citation type="submission" date="2021-03" db="EMBL/GenBank/DDBJ databases">
        <title>novel species isolated from a fishpond in China.</title>
        <authorList>
            <person name="Lu H."/>
            <person name="Cai Z."/>
        </authorList>
    </citation>
    <scope>NUCLEOTIDE SEQUENCE</scope>
    <source>
        <strain evidence="5">JCM 30855</strain>
    </source>
</reference>
<keyword evidence="1" id="KW-0805">Transcription regulation</keyword>
<evidence type="ECO:0000256" key="1">
    <source>
        <dbReference type="ARBA" id="ARBA00023015"/>
    </source>
</evidence>
<evidence type="ECO:0000259" key="4">
    <source>
        <dbReference type="PROSITE" id="PS01124"/>
    </source>
</evidence>
<dbReference type="EMBL" id="JAFKCV010000002">
    <property type="protein sequence ID" value="MBN7824423.1"/>
    <property type="molecule type" value="Genomic_DNA"/>
</dbReference>
<dbReference type="SMART" id="SM00342">
    <property type="entry name" value="HTH_ARAC"/>
    <property type="match status" value="1"/>
</dbReference>
<protein>
    <submittedName>
        <fullName evidence="5">Helix-turn-helix domain-containing protein</fullName>
    </submittedName>
</protein>
<evidence type="ECO:0000256" key="2">
    <source>
        <dbReference type="ARBA" id="ARBA00023125"/>
    </source>
</evidence>
<dbReference type="SUPFAM" id="SSF46689">
    <property type="entry name" value="Homeodomain-like"/>
    <property type="match status" value="2"/>
</dbReference>
<dbReference type="Proteomes" id="UP000664654">
    <property type="component" value="Unassembled WGS sequence"/>
</dbReference>
<dbReference type="AlphaFoldDB" id="A0A939DL04"/>
<gene>
    <name evidence="5" type="ORF">J0A66_04190</name>
</gene>
<name>A0A939DL04_9ALTE</name>
<dbReference type="PROSITE" id="PS00041">
    <property type="entry name" value="HTH_ARAC_FAMILY_1"/>
    <property type="match status" value="1"/>
</dbReference>
<keyword evidence="6" id="KW-1185">Reference proteome</keyword>
<dbReference type="InterPro" id="IPR014710">
    <property type="entry name" value="RmlC-like_jellyroll"/>
</dbReference>
<evidence type="ECO:0000313" key="6">
    <source>
        <dbReference type="Proteomes" id="UP000664654"/>
    </source>
</evidence>
<dbReference type="InterPro" id="IPR009057">
    <property type="entry name" value="Homeodomain-like_sf"/>
</dbReference>
<dbReference type="PRINTS" id="PR00032">
    <property type="entry name" value="HTHARAC"/>
</dbReference>
<dbReference type="InterPro" id="IPR020449">
    <property type="entry name" value="Tscrpt_reg_AraC-type_HTH"/>
</dbReference>
<evidence type="ECO:0000313" key="5">
    <source>
        <dbReference type="EMBL" id="MBN7824423.1"/>
    </source>
</evidence>
<dbReference type="PANTHER" id="PTHR46796">
    <property type="entry name" value="HTH-TYPE TRANSCRIPTIONAL ACTIVATOR RHAS-RELATED"/>
    <property type="match status" value="1"/>
</dbReference>
<dbReference type="InterPro" id="IPR011051">
    <property type="entry name" value="RmlC_Cupin_sf"/>
</dbReference>
<dbReference type="SUPFAM" id="SSF51182">
    <property type="entry name" value="RmlC-like cupins"/>
    <property type="match status" value="1"/>
</dbReference>
<proteinExistence type="predicted"/>
<dbReference type="PROSITE" id="PS01124">
    <property type="entry name" value="HTH_ARAC_FAMILY_2"/>
    <property type="match status" value="1"/>
</dbReference>
<sequence>MLNKLSIRCYINKIRCHQHDYHQVVLPLHGLLDIEVGERSARVDVGEAILIRAGQKHSFRALETASFMVADMNSLPDRLLTSSTFLLRLNEPMQAFLHYAQRQLETQANAALEDSMFGLFYLLLDQLETGHKLDKRIDRVLALIRGKLDAPLDLPLLSRHACLSQTQLKKLFRQQMGMGIQAYIISMRMEKARALLTHTDLPVHQVAEQVGYLNPSAFTRRFRLHFGDLPSRY</sequence>
<dbReference type="InterPro" id="IPR018060">
    <property type="entry name" value="HTH_AraC"/>
</dbReference>
<comment type="caution">
    <text evidence="5">The sequence shown here is derived from an EMBL/GenBank/DDBJ whole genome shotgun (WGS) entry which is preliminary data.</text>
</comment>
<accession>A0A939DL04</accession>
<dbReference type="InterPro" id="IPR018062">
    <property type="entry name" value="HTH_AraC-typ_CS"/>
</dbReference>
<dbReference type="Gene3D" id="2.60.120.10">
    <property type="entry name" value="Jelly Rolls"/>
    <property type="match status" value="1"/>
</dbReference>
<dbReference type="GO" id="GO:0003700">
    <property type="term" value="F:DNA-binding transcription factor activity"/>
    <property type="evidence" value="ECO:0007669"/>
    <property type="project" value="InterPro"/>
</dbReference>